<feature type="compositionally biased region" description="Polar residues" evidence="1">
    <location>
        <begin position="24"/>
        <end position="40"/>
    </location>
</feature>
<name>A0A426YB91_ENSVE</name>
<protein>
    <submittedName>
        <fullName evidence="2">Uncharacterized protein</fullName>
    </submittedName>
</protein>
<evidence type="ECO:0000256" key="1">
    <source>
        <dbReference type="SAM" id="MobiDB-lite"/>
    </source>
</evidence>
<evidence type="ECO:0000313" key="2">
    <source>
        <dbReference type="EMBL" id="RRT48950.1"/>
    </source>
</evidence>
<organism evidence="2 3">
    <name type="scientific">Ensete ventricosum</name>
    <name type="common">Abyssinian banana</name>
    <name type="synonym">Musa ensete</name>
    <dbReference type="NCBI Taxonomy" id="4639"/>
    <lineage>
        <taxon>Eukaryota</taxon>
        <taxon>Viridiplantae</taxon>
        <taxon>Streptophyta</taxon>
        <taxon>Embryophyta</taxon>
        <taxon>Tracheophyta</taxon>
        <taxon>Spermatophyta</taxon>
        <taxon>Magnoliopsida</taxon>
        <taxon>Liliopsida</taxon>
        <taxon>Zingiberales</taxon>
        <taxon>Musaceae</taxon>
        <taxon>Ensete</taxon>
    </lineage>
</organism>
<evidence type="ECO:0000313" key="3">
    <source>
        <dbReference type="Proteomes" id="UP000287651"/>
    </source>
</evidence>
<dbReference type="Proteomes" id="UP000287651">
    <property type="component" value="Unassembled WGS sequence"/>
</dbReference>
<sequence>FKAFEACIENRLQELFNKFKRSLSENPNKSQHGESSNLKGNRSEKYDQEQDTGYPCMRVEFPDGKMEIQPVGSHGLKSSLTST</sequence>
<comment type="caution">
    <text evidence="2">The sequence shown here is derived from an EMBL/GenBank/DDBJ whole genome shotgun (WGS) entry which is preliminary data.</text>
</comment>
<feature type="region of interest" description="Disordered" evidence="1">
    <location>
        <begin position="21"/>
        <end position="58"/>
    </location>
</feature>
<dbReference type="EMBL" id="AMZH03013622">
    <property type="protein sequence ID" value="RRT48950.1"/>
    <property type="molecule type" value="Genomic_DNA"/>
</dbReference>
<gene>
    <name evidence="2" type="ORF">B296_00014904</name>
</gene>
<reference evidence="2 3" key="1">
    <citation type="journal article" date="2014" name="Agronomy (Basel)">
        <title>A Draft Genome Sequence for Ensete ventricosum, the Drought-Tolerant Tree Against Hunger.</title>
        <authorList>
            <person name="Harrison J."/>
            <person name="Moore K.A."/>
            <person name="Paszkiewicz K."/>
            <person name="Jones T."/>
            <person name="Grant M."/>
            <person name="Ambacheew D."/>
            <person name="Muzemil S."/>
            <person name="Studholme D.J."/>
        </authorList>
    </citation>
    <scope>NUCLEOTIDE SEQUENCE [LARGE SCALE GENOMIC DNA]</scope>
</reference>
<dbReference type="AlphaFoldDB" id="A0A426YB91"/>
<feature type="non-terminal residue" evidence="2">
    <location>
        <position position="1"/>
    </location>
</feature>
<proteinExistence type="predicted"/>
<accession>A0A426YB91</accession>